<accession>A0A1F5X2Q7</accession>
<comment type="caution">
    <text evidence="12">The sequence shown here is derived from an EMBL/GenBank/DDBJ whole genome shotgun (WGS) entry which is preliminary data.</text>
</comment>
<dbReference type="Gene3D" id="3.90.190.20">
    <property type="entry name" value="Mur ligase, C-terminal domain"/>
    <property type="match status" value="1"/>
</dbReference>
<dbReference type="GO" id="GO:0008360">
    <property type="term" value="P:regulation of cell shape"/>
    <property type="evidence" value="ECO:0007669"/>
    <property type="project" value="UniProtKB-KW"/>
</dbReference>
<evidence type="ECO:0000259" key="11">
    <source>
        <dbReference type="Pfam" id="PF08245"/>
    </source>
</evidence>
<dbReference type="Pfam" id="PF08245">
    <property type="entry name" value="Mur_ligase_M"/>
    <property type="match status" value="1"/>
</dbReference>
<keyword evidence="2" id="KW-0132">Cell division</keyword>
<feature type="domain" description="Mur ligase C-terminal" evidence="10">
    <location>
        <begin position="282"/>
        <end position="389"/>
    </location>
</feature>
<dbReference type="AlphaFoldDB" id="A0A1F5X2Q7"/>
<dbReference type="Gene3D" id="3.40.1190.10">
    <property type="entry name" value="Mur-like, catalytic domain"/>
    <property type="match status" value="2"/>
</dbReference>
<evidence type="ECO:0000313" key="13">
    <source>
        <dbReference type="Proteomes" id="UP000178684"/>
    </source>
</evidence>
<evidence type="ECO:0000259" key="10">
    <source>
        <dbReference type="Pfam" id="PF02875"/>
    </source>
</evidence>
<evidence type="ECO:0000256" key="7">
    <source>
        <dbReference type="ARBA" id="ARBA00023306"/>
    </source>
</evidence>
<dbReference type="Pfam" id="PF01225">
    <property type="entry name" value="Mur_ligase"/>
    <property type="match status" value="1"/>
</dbReference>
<evidence type="ECO:0000256" key="4">
    <source>
        <dbReference type="ARBA" id="ARBA00022840"/>
    </source>
</evidence>
<dbReference type="GO" id="GO:0071555">
    <property type="term" value="P:cell wall organization"/>
    <property type="evidence" value="ECO:0007669"/>
    <property type="project" value="UniProtKB-KW"/>
</dbReference>
<dbReference type="PANTHER" id="PTHR43445:SF3">
    <property type="entry name" value="UDP-N-ACETYLMURAMATE--L-ALANINE LIGASE"/>
    <property type="match status" value="1"/>
</dbReference>
<evidence type="ECO:0000256" key="8">
    <source>
        <dbReference type="ARBA" id="ARBA00023316"/>
    </source>
</evidence>
<keyword evidence="8" id="KW-0961">Cell wall biogenesis/degradation</keyword>
<reference evidence="12 13" key="1">
    <citation type="journal article" date="2016" name="Nat. Commun.">
        <title>Thousands of microbial genomes shed light on interconnected biogeochemical processes in an aquifer system.</title>
        <authorList>
            <person name="Anantharaman K."/>
            <person name="Brown C.T."/>
            <person name="Hug L.A."/>
            <person name="Sharon I."/>
            <person name="Castelle C.J."/>
            <person name="Probst A.J."/>
            <person name="Thomas B.C."/>
            <person name="Singh A."/>
            <person name="Wilkins M.J."/>
            <person name="Karaoz U."/>
            <person name="Brodie E.L."/>
            <person name="Williams K.H."/>
            <person name="Hubbard S.S."/>
            <person name="Banfield J.F."/>
        </authorList>
    </citation>
    <scope>NUCLEOTIDE SEQUENCE [LARGE SCALE GENOMIC DNA]</scope>
</reference>
<dbReference type="PANTHER" id="PTHR43445">
    <property type="entry name" value="UDP-N-ACETYLMURAMATE--L-ALANINE LIGASE-RELATED"/>
    <property type="match status" value="1"/>
</dbReference>
<keyword evidence="6" id="KW-0573">Peptidoglycan synthesis</keyword>
<dbReference type="Proteomes" id="UP000178684">
    <property type="component" value="Unassembled WGS sequence"/>
</dbReference>
<keyword evidence="5" id="KW-0133">Cell shape</keyword>
<dbReference type="SUPFAM" id="SSF51984">
    <property type="entry name" value="MurCD N-terminal domain"/>
    <property type="match status" value="1"/>
</dbReference>
<evidence type="ECO:0000256" key="6">
    <source>
        <dbReference type="ARBA" id="ARBA00022984"/>
    </source>
</evidence>
<evidence type="ECO:0008006" key="14">
    <source>
        <dbReference type="Google" id="ProtNLM"/>
    </source>
</evidence>
<feature type="domain" description="Mur ligase central" evidence="11">
    <location>
        <begin position="111"/>
        <end position="206"/>
    </location>
</feature>
<feature type="domain" description="Mur ligase N-terminal catalytic" evidence="9">
    <location>
        <begin position="7"/>
        <end position="105"/>
    </location>
</feature>
<evidence type="ECO:0000259" key="9">
    <source>
        <dbReference type="Pfam" id="PF01225"/>
    </source>
</evidence>
<dbReference type="Gene3D" id="3.40.50.720">
    <property type="entry name" value="NAD(P)-binding Rossmann-like Domain"/>
    <property type="match status" value="1"/>
</dbReference>
<keyword evidence="7" id="KW-0131">Cell cycle</keyword>
<dbReference type="InterPro" id="IPR036615">
    <property type="entry name" value="Mur_ligase_C_dom_sf"/>
</dbReference>
<keyword evidence="4" id="KW-0067">ATP-binding</keyword>
<gene>
    <name evidence="12" type="ORF">A3B18_01855</name>
</gene>
<dbReference type="GO" id="GO:0051301">
    <property type="term" value="P:cell division"/>
    <property type="evidence" value="ECO:0007669"/>
    <property type="project" value="UniProtKB-KW"/>
</dbReference>
<proteinExistence type="predicted"/>
<evidence type="ECO:0000313" key="12">
    <source>
        <dbReference type="EMBL" id="OGF82174.1"/>
    </source>
</evidence>
<name>A0A1F5X2Q7_9BACT</name>
<keyword evidence="1" id="KW-0436">Ligase</keyword>
<dbReference type="InterPro" id="IPR013221">
    <property type="entry name" value="Mur_ligase_cen"/>
</dbReference>
<dbReference type="InterPro" id="IPR036565">
    <property type="entry name" value="Mur-like_cat_sf"/>
</dbReference>
<evidence type="ECO:0000256" key="2">
    <source>
        <dbReference type="ARBA" id="ARBA00022618"/>
    </source>
</evidence>
<sequence>MNWQNKKIHCVGIKGSGISGLAILLKNEGAIISGSDTAEEFPSEKELAKNNIEIKLFSAENISKEIDLVIYSSAWTEEHEERAKAKELGIEELSYAEALVKYAEGKEVIVVTGTHGKTTTTALLGQIFESGERDPNVLTGDAVKAWDSSVRAGKGKYFIIEGDEYQEKFAMFSPAGAIIPSLDYDHTDYFKTPEDYKNSFKHWIEKNPGMKFVTTKEVQSSLDVPATLSDESDEKIFARANFIFPGEHYRQNALLAIKLSRLFGIPEEKIIEGINSFKGVGRRLDFYTPERGDFVVVYDYAHHPVEIKATLKALKEKYGGYKIVAIFQPHTFTRTKAFLNEFAQAFGDADEVYFEEIYSSAREKKPDISIEDLIRETGRYKKAQHLSDFDLKNFAPPTLFVFMGAGDIWQKAKKIAGLLGA</sequence>
<dbReference type="EMBL" id="MFIE01000029">
    <property type="protein sequence ID" value="OGF82174.1"/>
    <property type="molecule type" value="Genomic_DNA"/>
</dbReference>
<evidence type="ECO:0000256" key="1">
    <source>
        <dbReference type="ARBA" id="ARBA00022598"/>
    </source>
</evidence>
<protein>
    <recommendedName>
        <fullName evidence="14">UDP-N-acetylmuramate--L-alanine ligase</fullName>
    </recommendedName>
</protein>
<dbReference type="SUPFAM" id="SSF53623">
    <property type="entry name" value="MurD-like peptide ligases, catalytic domain"/>
    <property type="match status" value="1"/>
</dbReference>
<evidence type="ECO:0000256" key="5">
    <source>
        <dbReference type="ARBA" id="ARBA00022960"/>
    </source>
</evidence>
<organism evidence="12 13">
    <name type="scientific">Candidatus Giovannonibacteria bacterium RIFCSPLOWO2_01_FULL_46_13</name>
    <dbReference type="NCBI Taxonomy" id="1798352"/>
    <lineage>
        <taxon>Bacteria</taxon>
        <taxon>Candidatus Giovannoniibacteriota</taxon>
    </lineage>
</organism>
<dbReference type="GO" id="GO:0016881">
    <property type="term" value="F:acid-amino acid ligase activity"/>
    <property type="evidence" value="ECO:0007669"/>
    <property type="project" value="InterPro"/>
</dbReference>
<dbReference type="GO" id="GO:0009252">
    <property type="term" value="P:peptidoglycan biosynthetic process"/>
    <property type="evidence" value="ECO:0007669"/>
    <property type="project" value="UniProtKB-KW"/>
</dbReference>
<keyword evidence="3" id="KW-0547">Nucleotide-binding</keyword>
<dbReference type="Pfam" id="PF02875">
    <property type="entry name" value="Mur_ligase_C"/>
    <property type="match status" value="1"/>
</dbReference>
<dbReference type="InterPro" id="IPR000713">
    <property type="entry name" value="Mur_ligase_N"/>
</dbReference>
<dbReference type="GO" id="GO:0005524">
    <property type="term" value="F:ATP binding"/>
    <property type="evidence" value="ECO:0007669"/>
    <property type="project" value="UniProtKB-KW"/>
</dbReference>
<evidence type="ECO:0000256" key="3">
    <source>
        <dbReference type="ARBA" id="ARBA00022741"/>
    </source>
</evidence>
<dbReference type="SUPFAM" id="SSF53244">
    <property type="entry name" value="MurD-like peptide ligases, peptide-binding domain"/>
    <property type="match status" value="1"/>
</dbReference>
<dbReference type="InterPro" id="IPR050061">
    <property type="entry name" value="MurCDEF_pg_biosynth"/>
</dbReference>
<dbReference type="InterPro" id="IPR004101">
    <property type="entry name" value="Mur_ligase_C"/>
</dbReference>